<dbReference type="GO" id="GO:0000978">
    <property type="term" value="F:RNA polymerase II cis-regulatory region sequence-specific DNA binding"/>
    <property type="evidence" value="ECO:0007669"/>
    <property type="project" value="TreeGrafter"/>
</dbReference>
<evidence type="ECO:0000256" key="4">
    <source>
        <dbReference type="ARBA" id="ARBA00022771"/>
    </source>
</evidence>
<protein>
    <recommendedName>
        <fullName evidence="9">C2H2-type domain-containing protein</fullName>
    </recommendedName>
</protein>
<feature type="domain" description="C2H2-type" evidence="9">
    <location>
        <begin position="248"/>
        <end position="275"/>
    </location>
</feature>
<evidence type="ECO:0000256" key="5">
    <source>
        <dbReference type="ARBA" id="ARBA00022833"/>
    </source>
</evidence>
<keyword evidence="3" id="KW-0677">Repeat</keyword>
<proteinExistence type="predicted"/>
<dbReference type="PROSITE" id="PS50157">
    <property type="entry name" value="ZINC_FINGER_C2H2_2"/>
    <property type="match status" value="6"/>
</dbReference>
<keyword evidence="6" id="KW-0539">Nucleus</keyword>
<reference evidence="10" key="2">
    <citation type="submission" date="2023-03" db="EMBL/GenBank/DDBJ databases">
        <authorList>
            <person name="Inwood S.N."/>
            <person name="Skelly J.G."/>
            <person name="Guhlin J."/>
            <person name="Harrop T.W.R."/>
            <person name="Goldson S.G."/>
            <person name="Dearden P.K."/>
        </authorList>
    </citation>
    <scope>NUCLEOTIDE SEQUENCE</scope>
    <source>
        <strain evidence="10">Irish</strain>
        <tissue evidence="10">Whole body</tissue>
    </source>
</reference>
<feature type="domain" description="C2H2-type" evidence="9">
    <location>
        <begin position="307"/>
        <end position="330"/>
    </location>
</feature>
<dbReference type="PANTHER" id="PTHR23226:SF416">
    <property type="entry name" value="FI01424P"/>
    <property type="match status" value="1"/>
</dbReference>
<evidence type="ECO:0000256" key="2">
    <source>
        <dbReference type="ARBA" id="ARBA00022723"/>
    </source>
</evidence>
<reference evidence="10" key="1">
    <citation type="journal article" date="2023" name="bioRxiv">
        <title>Scaffold-level genome assemblies of two parasitoid biocontrol wasps reveal the parthenogenesis mechanism and an associated novel virus.</title>
        <authorList>
            <person name="Inwood S."/>
            <person name="Skelly J."/>
            <person name="Guhlin J."/>
            <person name="Harrop T."/>
            <person name="Goldson S."/>
            <person name="Dearden P."/>
        </authorList>
    </citation>
    <scope>NUCLEOTIDE SEQUENCE</scope>
    <source>
        <strain evidence="10">Irish</strain>
        <tissue evidence="10">Whole body</tissue>
    </source>
</reference>
<dbReference type="Pfam" id="PF00096">
    <property type="entry name" value="zf-C2H2"/>
    <property type="match status" value="5"/>
</dbReference>
<feature type="domain" description="C2H2-type" evidence="9">
    <location>
        <begin position="220"/>
        <end position="247"/>
    </location>
</feature>
<dbReference type="PROSITE" id="PS00028">
    <property type="entry name" value="ZINC_FINGER_C2H2_1"/>
    <property type="match status" value="6"/>
</dbReference>
<evidence type="ECO:0000256" key="6">
    <source>
        <dbReference type="ARBA" id="ARBA00023242"/>
    </source>
</evidence>
<dbReference type="EMBL" id="JAQQBS010001422">
    <property type="protein sequence ID" value="KAK0165846.1"/>
    <property type="molecule type" value="Genomic_DNA"/>
</dbReference>
<dbReference type="InterPro" id="IPR036236">
    <property type="entry name" value="Znf_C2H2_sf"/>
</dbReference>
<feature type="domain" description="C2H2-type" evidence="9">
    <location>
        <begin position="164"/>
        <end position="191"/>
    </location>
</feature>
<dbReference type="GO" id="GO:0000981">
    <property type="term" value="F:DNA-binding transcription factor activity, RNA polymerase II-specific"/>
    <property type="evidence" value="ECO:0007669"/>
    <property type="project" value="TreeGrafter"/>
</dbReference>
<gene>
    <name evidence="10" type="ORF">PV328_004330</name>
</gene>
<dbReference type="FunFam" id="3.30.160.60:FF:000870">
    <property type="entry name" value="zinc finger protein 197 isoform X1"/>
    <property type="match status" value="1"/>
</dbReference>
<sequence>MSQNNLLQGYSWENQLDDNQVLNRPIPDEVISIYEVYVKDETGAQIGRSELNVMPDNINDAEHLIEDDMLDMETAIDTDIINVDGNMIKIFDKDMEIPTESKNKVLEQNIIKPTNDMTVPYVQSIEATNSSSTNTTRLIDKDDPRSRLHFVKYLKRDGKTLKIWECGICSKEFRHQYTLMRHLPTHTDERNFKCDDCGKAFRQLSTLSQHKAIHSDARPYVCEYCKKTFNRVSTLISHRKTHSETKPHKCHLCGKGFHQKGNLRNHVFTHTNERPYKCELCNKGFNQMSNLVCHKVKAHAHVEKMQYSCGICGKDFPRRVSLRSHEESKHGIKYRNVNGSQTKANTNNNQSATKKNIKIIELTNDDEIDEDEDEDENEEVNIQLNNDEISQSIENILVDKIDTKAMETAIIQGQMPFALYKPAKGIPVLVKVTSAGSNQHMLTPANADDLRMTGKMSPSFDSNDCDSKAVQVKVPVVATVTQNIQADGKINFIIEPPSSDQEQVDNILTPLDSQFYNHESFGESEQQSLPSRGSSMEDCNELLELAAQGGIQFVRATEDGFEVMSNSEARDLMAQNSHDMTILRGAEADAINSMNIRNNINDNDVIVGDDDNQIMVLDGGGGGGGTGTNQKSMVTTMDGIEVLDDKDIRILDTKNFDERFVDSMTFFSQGKLDDLMSYGGTKSMGFETALPIIPSDDDMMAPHQDYSSLLNLPNPHHHHHHHHHLHHHHSSDMSALSSVNSQSSSMMPLLTKNNNDSSSLSILNVSYLKNTRTFIDDFNILGGVDGNCIDDINPVNVYDTKIKIPEFDDIVNEQNLLTFNQDVKLFNGRTQMNNDTKLILPSFNDVKVLGPKYQEFEASSQYHDIKIFGGNDQYLRSTPVNGYRPGGDSSIIDSTVGHKDIKLLEKKIDTRFIDNNIQEDIYVKVPSFSTNNPQSMCSSTIIIPDFPDVEIPRSTDKAAITENYLFQASALCDSDYLNFEARSVESPSSQTNKVFTLDGLPDLN</sequence>
<comment type="subcellular location">
    <subcellularLocation>
        <location evidence="1">Nucleus</location>
    </subcellularLocation>
</comment>
<dbReference type="PANTHER" id="PTHR23226">
    <property type="entry name" value="ZINC FINGER AND SCAN DOMAIN-CONTAINING"/>
    <property type="match status" value="1"/>
</dbReference>
<feature type="region of interest" description="Disordered" evidence="8">
    <location>
        <begin position="712"/>
        <end position="738"/>
    </location>
</feature>
<evidence type="ECO:0000259" key="9">
    <source>
        <dbReference type="PROSITE" id="PS50157"/>
    </source>
</evidence>
<name>A0AA39FAD9_9HYME</name>
<keyword evidence="2" id="KW-0479">Metal-binding</keyword>
<evidence type="ECO:0000313" key="10">
    <source>
        <dbReference type="EMBL" id="KAK0165846.1"/>
    </source>
</evidence>
<evidence type="ECO:0000256" key="3">
    <source>
        <dbReference type="ARBA" id="ARBA00022737"/>
    </source>
</evidence>
<evidence type="ECO:0000256" key="8">
    <source>
        <dbReference type="SAM" id="MobiDB-lite"/>
    </source>
</evidence>
<keyword evidence="4 7" id="KW-0863">Zinc-finger</keyword>
<dbReference type="SUPFAM" id="SSF57667">
    <property type="entry name" value="beta-beta-alpha zinc fingers"/>
    <property type="match status" value="3"/>
</dbReference>
<dbReference type="GO" id="GO:0005634">
    <property type="term" value="C:nucleus"/>
    <property type="evidence" value="ECO:0007669"/>
    <property type="project" value="UniProtKB-SubCell"/>
</dbReference>
<dbReference type="AlphaFoldDB" id="A0AA39FAD9"/>
<organism evidence="10 11">
    <name type="scientific">Microctonus aethiopoides</name>
    <dbReference type="NCBI Taxonomy" id="144406"/>
    <lineage>
        <taxon>Eukaryota</taxon>
        <taxon>Metazoa</taxon>
        <taxon>Ecdysozoa</taxon>
        <taxon>Arthropoda</taxon>
        <taxon>Hexapoda</taxon>
        <taxon>Insecta</taxon>
        <taxon>Pterygota</taxon>
        <taxon>Neoptera</taxon>
        <taxon>Endopterygota</taxon>
        <taxon>Hymenoptera</taxon>
        <taxon>Apocrita</taxon>
        <taxon>Ichneumonoidea</taxon>
        <taxon>Braconidae</taxon>
        <taxon>Euphorinae</taxon>
        <taxon>Microctonus</taxon>
    </lineage>
</organism>
<dbReference type="FunFam" id="3.30.160.60:FF:000512">
    <property type="entry name" value="zinc finger protein 197 isoform X1"/>
    <property type="match status" value="1"/>
</dbReference>
<comment type="caution">
    <text evidence="10">The sequence shown here is derived from an EMBL/GenBank/DDBJ whole genome shotgun (WGS) entry which is preliminary data.</text>
</comment>
<dbReference type="Gene3D" id="3.30.160.60">
    <property type="entry name" value="Classic Zinc Finger"/>
    <property type="match status" value="6"/>
</dbReference>
<keyword evidence="11" id="KW-1185">Reference proteome</keyword>
<dbReference type="FunFam" id="3.30.160.60:FF:001049">
    <property type="entry name" value="zinc finger protein 319"/>
    <property type="match status" value="1"/>
</dbReference>
<evidence type="ECO:0000313" key="11">
    <source>
        <dbReference type="Proteomes" id="UP001168990"/>
    </source>
</evidence>
<accession>A0AA39FAD9</accession>
<evidence type="ECO:0000256" key="7">
    <source>
        <dbReference type="PROSITE-ProRule" id="PRU00042"/>
    </source>
</evidence>
<dbReference type="FunFam" id="3.30.160.60:FF:000624">
    <property type="entry name" value="zinc finger protein 697"/>
    <property type="match status" value="1"/>
</dbReference>
<dbReference type="Proteomes" id="UP001168990">
    <property type="component" value="Unassembled WGS sequence"/>
</dbReference>
<dbReference type="SMART" id="SM00355">
    <property type="entry name" value="ZnF_C2H2"/>
    <property type="match status" value="6"/>
</dbReference>
<keyword evidence="5" id="KW-0862">Zinc</keyword>
<feature type="domain" description="C2H2-type" evidence="9">
    <location>
        <begin position="276"/>
        <end position="304"/>
    </location>
</feature>
<dbReference type="GO" id="GO:0008270">
    <property type="term" value="F:zinc ion binding"/>
    <property type="evidence" value="ECO:0007669"/>
    <property type="project" value="UniProtKB-KW"/>
</dbReference>
<feature type="domain" description="C2H2-type" evidence="9">
    <location>
        <begin position="192"/>
        <end position="219"/>
    </location>
</feature>
<dbReference type="InterPro" id="IPR013087">
    <property type="entry name" value="Znf_C2H2_type"/>
</dbReference>
<feature type="compositionally biased region" description="Basic residues" evidence="8">
    <location>
        <begin position="715"/>
        <end position="729"/>
    </location>
</feature>
<evidence type="ECO:0000256" key="1">
    <source>
        <dbReference type="ARBA" id="ARBA00004123"/>
    </source>
</evidence>